<dbReference type="Proteomes" id="UP000677918">
    <property type="component" value="Unassembled WGS sequence"/>
</dbReference>
<accession>A0A8J4H7K7</accession>
<proteinExistence type="predicted"/>
<organism evidence="2 3">
    <name type="scientific">Xylanibacillus composti</name>
    <dbReference type="NCBI Taxonomy" id="1572762"/>
    <lineage>
        <taxon>Bacteria</taxon>
        <taxon>Bacillati</taxon>
        <taxon>Bacillota</taxon>
        <taxon>Bacilli</taxon>
        <taxon>Bacillales</taxon>
        <taxon>Paenibacillaceae</taxon>
        <taxon>Xylanibacillus</taxon>
    </lineage>
</organism>
<protein>
    <submittedName>
        <fullName evidence="2">Uncharacterized protein</fullName>
    </submittedName>
</protein>
<evidence type="ECO:0000256" key="1">
    <source>
        <dbReference type="SAM" id="MobiDB-lite"/>
    </source>
</evidence>
<name>A0A8J4H7K7_9BACL</name>
<dbReference type="RefSeq" id="WP_213412808.1">
    <property type="nucleotide sequence ID" value="NZ_BOVK01000038.1"/>
</dbReference>
<keyword evidence="3" id="KW-1185">Reference proteome</keyword>
<feature type="region of interest" description="Disordered" evidence="1">
    <location>
        <begin position="73"/>
        <end position="130"/>
    </location>
</feature>
<evidence type="ECO:0000313" key="2">
    <source>
        <dbReference type="EMBL" id="GIQ70023.1"/>
    </source>
</evidence>
<sequence length="130" mass="14923">MSSVHDVAAAKTGLNTYARHKNELDEVFKIVFNDSLTSAEKKQLISNMMLRRQSESLQNQLKTNLEALKKRLEEQHSEEDVKGNDPDHHVEKDMDTISISDEALKKFEEARNETKSEQHSSNETSDKQHT</sequence>
<feature type="compositionally biased region" description="Basic and acidic residues" evidence="1">
    <location>
        <begin position="102"/>
        <end position="130"/>
    </location>
</feature>
<comment type="caution">
    <text evidence="2">The sequence shown here is derived from an EMBL/GenBank/DDBJ whole genome shotgun (WGS) entry which is preliminary data.</text>
</comment>
<feature type="compositionally biased region" description="Basic and acidic residues" evidence="1">
    <location>
        <begin position="73"/>
        <end position="95"/>
    </location>
</feature>
<reference evidence="2" key="1">
    <citation type="submission" date="2021-04" db="EMBL/GenBank/DDBJ databases">
        <title>Draft genome sequence of Xylanibacillus composti strain K13.</title>
        <authorList>
            <person name="Uke A."/>
            <person name="Chhe C."/>
            <person name="Baramee S."/>
            <person name="Kosugi A."/>
        </authorList>
    </citation>
    <scope>NUCLEOTIDE SEQUENCE</scope>
    <source>
        <strain evidence="2">K13</strain>
    </source>
</reference>
<evidence type="ECO:0000313" key="3">
    <source>
        <dbReference type="Proteomes" id="UP000677918"/>
    </source>
</evidence>
<dbReference type="AlphaFoldDB" id="A0A8J4H7K7"/>
<dbReference type="EMBL" id="BOVK01000038">
    <property type="protein sequence ID" value="GIQ70023.1"/>
    <property type="molecule type" value="Genomic_DNA"/>
</dbReference>
<gene>
    <name evidence="2" type="ORF">XYCOK13_28470</name>
</gene>